<keyword evidence="8" id="KW-1185">Reference proteome</keyword>
<dbReference type="CDD" id="cd00397">
    <property type="entry name" value="DNA_BRE_C"/>
    <property type="match status" value="1"/>
</dbReference>
<dbReference type="InterPro" id="IPR050090">
    <property type="entry name" value="Tyrosine_recombinase_XerCD"/>
</dbReference>
<comment type="similarity">
    <text evidence="1">Belongs to the 'phage' integrase family.</text>
</comment>
<dbReference type="PANTHER" id="PTHR30349">
    <property type="entry name" value="PHAGE INTEGRASE-RELATED"/>
    <property type="match status" value="1"/>
</dbReference>
<dbReference type="SUPFAM" id="SSF56349">
    <property type="entry name" value="DNA breaking-rejoining enzymes"/>
    <property type="match status" value="1"/>
</dbReference>
<dbReference type="Gene3D" id="1.10.443.10">
    <property type="entry name" value="Intergrase catalytic core"/>
    <property type="match status" value="1"/>
</dbReference>
<name>A0ABX1ZKH3_9BACL</name>
<feature type="domain" description="Tyr recombinase" evidence="5">
    <location>
        <begin position="265"/>
        <end position="446"/>
    </location>
</feature>
<dbReference type="PROSITE" id="PS51900">
    <property type="entry name" value="CB"/>
    <property type="match status" value="1"/>
</dbReference>
<feature type="domain" description="Core-binding (CB)" evidence="6">
    <location>
        <begin position="15"/>
        <end position="107"/>
    </location>
</feature>
<evidence type="ECO:0000313" key="8">
    <source>
        <dbReference type="Proteomes" id="UP000618579"/>
    </source>
</evidence>
<evidence type="ECO:0000256" key="1">
    <source>
        <dbReference type="ARBA" id="ARBA00008857"/>
    </source>
</evidence>
<evidence type="ECO:0000256" key="2">
    <source>
        <dbReference type="ARBA" id="ARBA00023125"/>
    </source>
</evidence>
<dbReference type="RefSeq" id="WP_171682385.1">
    <property type="nucleotide sequence ID" value="NZ_WHNZ01000013.1"/>
</dbReference>
<evidence type="ECO:0000259" key="6">
    <source>
        <dbReference type="PROSITE" id="PS51900"/>
    </source>
</evidence>
<organism evidence="7 8">
    <name type="scientific">Paenibacillus planticolens</name>
    <dbReference type="NCBI Taxonomy" id="2654976"/>
    <lineage>
        <taxon>Bacteria</taxon>
        <taxon>Bacillati</taxon>
        <taxon>Bacillota</taxon>
        <taxon>Bacilli</taxon>
        <taxon>Bacillales</taxon>
        <taxon>Paenibacillaceae</taxon>
        <taxon>Paenibacillus</taxon>
    </lineage>
</organism>
<dbReference type="Pfam" id="PF00589">
    <property type="entry name" value="Phage_integrase"/>
    <property type="match status" value="1"/>
</dbReference>
<protein>
    <submittedName>
        <fullName evidence="7">Tyrosine-type recombinase/integrase</fullName>
    </submittedName>
</protein>
<reference evidence="7 8" key="1">
    <citation type="submission" date="2019-10" db="EMBL/GenBank/DDBJ databases">
        <title>Description of Paenibacillus pedi sp. nov.</title>
        <authorList>
            <person name="Carlier A."/>
            <person name="Qi S."/>
        </authorList>
    </citation>
    <scope>NUCLEOTIDE SEQUENCE [LARGE SCALE GENOMIC DNA]</scope>
    <source>
        <strain evidence="7 8">LMG 31457</strain>
    </source>
</reference>
<keyword evidence="2 4" id="KW-0238">DNA-binding</keyword>
<keyword evidence="3" id="KW-0233">DNA recombination</keyword>
<evidence type="ECO:0000259" key="5">
    <source>
        <dbReference type="PROSITE" id="PS51898"/>
    </source>
</evidence>
<evidence type="ECO:0000256" key="4">
    <source>
        <dbReference type="PROSITE-ProRule" id="PRU01248"/>
    </source>
</evidence>
<dbReference type="EMBL" id="WHNZ01000013">
    <property type="protein sequence ID" value="NOU99509.1"/>
    <property type="molecule type" value="Genomic_DNA"/>
</dbReference>
<dbReference type="PROSITE" id="PS51898">
    <property type="entry name" value="TYR_RECOMBINASE"/>
    <property type="match status" value="1"/>
</dbReference>
<dbReference type="InterPro" id="IPR044068">
    <property type="entry name" value="CB"/>
</dbReference>
<sequence length="459" mass="53173">MNVVSSTVFSQSPTVDQPTLLEFFFQHLERKYSPRSIQNHQLNINYFISYMVTTHLLSLQQVVLDLFSTAVMGYEDFLNKQVDSKSISKARKKRLLSSLTIFCSFLDEENLSTVKFNISKTVKAKKSKIKILKEKKGDKISPPPSKLFTYRQNCSIFNHYLDEVERLDLNCKRERQYKTLYFVEFIRSTTSSDVSIDDSLRHLSSHQIKNYENYLERKIELDEIEGCTAYVKLRHAKIFLDHLYLNNIIPFKYSIPPKFKQPASRRNSFVREEERYKFVEAICSNSSPHQVRNLAIASILIDTGCRPIEICNLKLGDVSTTECTLTFFSAKSQFRKLQVNKEVMAFLKDYLEIRKSIAADTDALFLTIENKPITTESIGTIFNKYNKLAFGKNVFSAYDLRHTYATLALDQGEALETIAKTLGHKTWASTLYYYHRNANRLKENTISNNPFKQVIGFGH</sequence>
<gene>
    <name evidence="7" type="ORF">GC097_05650</name>
</gene>
<accession>A0ABX1ZKH3</accession>
<dbReference type="InterPro" id="IPR011010">
    <property type="entry name" value="DNA_brk_join_enz"/>
</dbReference>
<dbReference type="InterPro" id="IPR002104">
    <property type="entry name" value="Integrase_catalytic"/>
</dbReference>
<dbReference type="InterPro" id="IPR010998">
    <property type="entry name" value="Integrase_recombinase_N"/>
</dbReference>
<dbReference type="InterPro" id="IPR013762">
    <property type="entry name" value="Integrase-like_cat_sf"/>
</dbReference>
<dbReference type="Proteomes" id="UP000618579">
    <property type="component" value="Unassembled WGS sequence"/>
</dbReference>
<evidence type="ECO:0000313" key="7">
    <source>
        <dbReference type="EMBL" id="NOU99509.1"/>
    </source>
</evidence>
<evidence type="ECO:0000256" key="3">
    <source>
        <dbReference type="ARBA" id="ARBA00023172"/>
    </source>
</evidence>
<comment type="caution">
    <text evidence="7">The sequence shown here is derived from an EMBL/GenBank/DDBJ whole genome shotgun (WGS) entry which is preliminary data.</text>
</comment>
<dbReference type="PANTHER" id="PTHR30349:SF41">
    <property type="entry name" value="INTEGRASE_RECOMBINASE PROTEIN MJ0367-RELATED"/>
    <property type="match status" value="1"/>
</dbReference>
<proteinExistence type="inferred from homology"/>
<dbReference type="Gene3D" id="1.10.150.130">
    <property type="match status" value="1"/>
</dbReference>